<feature type="transmembrane region" description="Helical" evidence="1">
    <location>
        <begin position="270"/>
        <end position="290"/>
    </location>
</feature>
<dbReference type="Proteomes" id="UP000003374">
    <property type="component" value="Unassembled WGS sequence"/>
</dbReference>
<dbReference type="GO" id="GO:0005886">
    <property type="term" value="C:plasma membrane"/>
    <property type="evidence" value="ECO:0007669"/>
    <property type="project" value="TreeGrafter"/>
</dbReference>
<dbReference type="EMBL" id="AAOF01000017">
    <property type="protein sequence ID" value="EAR20749.1"/>
    <property type="molecule type" value="Genomic_DNA"/>
</dbReference>
<dbReference type="HOGENOM" id="CLU_054212_2_1_6"/>
<organism evidence="2 3">
    <name type="scientific">Nitrococcus mobilis Nb-231</name>
    <dbReference type="NCBI Taxonomy" id="314278"/>
    <lineage>
        <taxon>Bacteria</taxon>
        <taxon>Pseudomonadati</taxon>
        <taxon>Pseudomonadota</taxon>
        <taxon>Gammaproteobacteria</taxon>
        <taxon>Chromatiales</taxon>
        <taxon>Ectothiorhodospiraceae</taxon>
        <taxon>Nitrococcus</taxon>
    </lineage>
</organism>
<dbReference type="STRING" id="314278.NB231_12701"/>
<feature type="transmembrane region" description="Helical" evidence="1">
    <location>
        <begin position="149"/>
        <end position="173"/>
    </location>
</feature>
<keyword evidence="1" id="KW-1133">Transmembrane helix</keyword>
<evidence type="ECO:0000256" key="1">
    <source>
        <dbReference type="SAM" id="Phobius"/>
    </source>
</evidence>
<dbReference type="OrthoDB" id="9811967at2"/>
<dbReference type="eggNOG" id="COG3725">
    <property type="taxonomic scope" value="Bacteria"/>
</dbReference>
<dbReference type="AlphaFoldDB" id="A4BU75"/>
<comment type="caution">
    <text evidence="2">The sequence shown here is derived from an EMBL/GenBank/DDBJ whole genome shotgun (WGS) entry which is preliminary data.</text>
</comment>
<dbReference type="UniPathway" id="UPA00148"/>
<feature type="transmembrane region" description="Helical" evidence="1">
    <location>
        <begin position="71"/>
        <end position="89"/>
    </location>
</feature>
<keyword evidence="3" id="KW-1185">Reference proteome</keyword>
<dbReference type="GO" id="GO:0048472">
    <property type="term" value="F:threonine-phosphate decarboxylase activity"/>
    <property type="evidence" value="ECO:0007669"/>
    <property type="project" value="InterPro"/>
</dbReference>
<dbReference type="InterPro" id="IPR004485">
    <property type="entry name" value="Cobalamin_biosynth_CobD/CbiB"/>
</dbReference>
<accession>A4BU75</accession>
<feature type="transmembrane region" description="Helical" evidence="1">
    <location>
        <begin position="48"/>
        <end position="64"/>
    </location>
</feature>
<evidence type="ECO:0000313" key="2">
    <source>
        <dbReference type="EMBL" id="EAR20749.1"/>
    </source>
</evidence>
<dbReference type="PANTHER" id="PTHR38684">
    <property type="entry name" value="PROTEIN AMPE"/>
    <property type="match status" value="1"/>
</dbReference>
<dbReference type="Pfam" id="PF03186">
    <property type="entry name" value="CobD_Cbib"/>
    <property type="match status" value="1"/>
</dbReference>
<dbReference type="GO" id="GO:0046677">
    <property type="term" value="P:response to antibiotic"/>
    <property type="evidence" value="ECO:0007669"/>
    <property type="project" value="TreeGrafter"/>
</dbReference>
<proteinExistence type="predicted"/>
<reference evidence="2 3" key="1">
    <citation type="submission" date="2006-02" db="EMBL/GenBank/DDBJ databases">
        <authorList>
            <person name="Waterbury J."/>
            <person name="Ferriera S."/>
            <person name="Johnson J."/>
            <person name="Kravitz S."/>
            <person name="Halpern A."/>
            <person name="Remington K."/>
            <person name="Beeson K."/>
            <person name="Tran B."/>
            <person name="Rogers Y.-H."/>
            <person name="Friedman R."/>
            <person name="Venter J.C."/>
        </authorList>
    </citation>
    <scope>NUCLEOTIDE SEQUENCE [LARGE SCALE GENOMIC DNA]</scope>
    <source>
        <strain evidence="2 3">Nb-231</strain>
    </source>
</reference>
<protein>
    <submittedName>
        <fullName evidence="2">Uncharacterized protein</fullName>
    </submittedName>
</protein>
<feature type="transmembrane region" description="Helical" evidence="1">
    <location>
        <begin position="194"/>
        <end position="218"/>
    </location>
</feature>
<gene>
    <name evidence="2" type="ORF">NB231_12701</name>
</gene>
<evidence type="ECO:0000313" key="3">
    <source>
        <dbReference type="Proteomes" id="UP000003374"/>
    </source>
</evidence>
<dbReference type="InterPro" id="IPR052966">
    <property type="entry name" value="Beta-lactamase_Reg"/>
</dbReference>
<dbReference type="RefSeq" id="WP_005003177.1">
    <property type="nucleotide sequence ID" value="NZ_CH672427.1"/>
</dbReference>
<name>A4BU75_9GAMM</name>
<keyword evidence="1" id="KW-0812">Transmembrane</keyword>
<dbReference type="GO" id="GO:0009236">
    <property type="term" value="P:cobalamin biosynthetic process"/>
    <property type="evidence" value="ECO:0007669"/>
    <property type="project" value="UniProtKB-UniPathway"/>
</dbReference>
<keyword evidence="1" id="KW-0472">Membrane</keyword>
<sequence length="291" mass="32180">MHLIAILLALWAKQYPQQLDRLRVTDSCYRYARWLQARLPVGLWDNRAGVALLLLPPVLVAWLIQGWFGDWLFGLGGMLLSVVALLFAFGTEHSDQLVEQFLQAWREGDQAFARQAAASLNGGTLPPTLGEGLPQAAVQGLFCYSHERIFGVLFWLVVLGPVGAFAYHLIVLARRFGDHHPDSGHGFRQSAREFAWVAGWLPARVTAGSFALAGSFIHCLEGWRERRHLPELDGNAELLAATGFGALGLAPSNSLRDLLDQTLNDARSLIRRAIVVWLVAIALLTLFGWVP</sequence>
<dbReference type="PANTHER" id="PTHR38684:SF1">
    <property type="entry name" value="PROTEIN AMPE"/>
    <property type="match status" value="1"/>
</dbReference>